<dbReference type="RefSeq" id="WP_371752561.1">
    <property type="nucleotide sequence ID" value="NZ_JAYJLD010000002.1"/>
</dbReference>
<keyword evidence="11" id="KW-1185">Reference proteome</keyword>
<keyword evidence="3 10" id="KW-0347">Helicase</keyword>
<evidence type="ECO:0000313" key="10">
    <source>
        <dbReference type="EMBL" id="MEB3100450.1"/>
    </source>
</evidence>
<dbReference type="InterPro" id="IPR050547">
    <property type="entry name" value="DEAD_box_RNA_helicases"/>
</dbReference>
<evidence type="ECO:0000313" key="11">
    <source>
        <dbReference type="Proteomes" id="UP001310386"/>
    </source>
</evidence>
<keyword evidence="1" id="KW-0547">Nucleotide-binding</keyword>
<dbReference type="PROSITE" id="PS51192">
    <property type="entry name" value="HELICASE_ATP_BIND_1"/>
    <property type="match status" value="1"/>
</dbReference>
<dbReference type="Pfam" id="PF00270">
    <property type="entry name" value="DEAD"/>
    <property type="match status" value="1"/>
</dbReference>
<dbReference type="PANTHER" id="PTHR47963">
    <property type="entry name" value="DEAD-BOX ATP-DEPENDENT RNA HELICASE 47, MITOCHONDRIAL"/>
    <property type="match status" value="1"/>
</dbReference>
<keyword evidence="2 10" id="KW-0378">Hydrolase</keyword>
<keyword evidence="4" id="KW-0067">ATP-binding</keyword>
<evidence type="ECO:0000256" key="1">
    <source>
        <dbReference type="ARBA" id="ARBA00022741"/>
    </source>
</evidence>
<dbReference type="InterPro" id="IPR044742">
    <property type="entry name" value="DEAD/DEAH_RhlB"/>
</dbReference>
<dbReference type="SMART" id="SM00490">
    <property type="entry name" value="HELICc"/>
    <property type="match status" value="1"/>
</dbReference>
<feature type="short sequence motif" description="Q motif" evidence="5">
    <location>
        <begin position="3"/>
        <end position="31"/>
    </location>
</feature>
<dbReference type="PANTHER" id="PTHR47963:SF7">
    <property type="entry name" value="ATP-DEPENDENT RNA HELICASE YFML-RELATED"/>
    <property type="match status" value="1"/>
</dbReference>
<dbReference type="SMART" id="SM00487">
    <property type="entry name" value="DEXDc"/>
    <property type="match status" value="1"/>
</dbReference>
<feature type="region of interest" description="Disordered" evidence="6">
    <location>
        <begin position="381"/>
        <end position="420"/>
    </location>
</feature>
<dbReference type="CDD" id="cd00268">
    <property type="entry name" value="DEADc"/>
    <property type="match status" value="1"/>
</dbReference>
<evidence type="ECO:0000259" key="7">
    <source>
        <dbReference type="PROSITE" id="PS51192"/>
    </source>
</evidence>
<reference evidence="10" key="1">
    <citation type="submission" date="2023-12" db="EMBL/GenBank/DDBJ databases">
        <title>Fervidustalea candida gen. nov., sp. nov., a novel member of the family Paenibacillaceae isolated from a geothermal area.</title>
        <authorList>
            <person name="Li W.-J."/>
            <person name="Jiao J.-Y."/>
            <person name="Chen Y."/>
        </authorList>
    </citation>
    <scope>NUCLEOTIDE SEQUENCE</scope>
    <source>
        <strain evidence="10">SYSU GA230002</strain>
    </source>
</reference>
<evidence type="ECO:0000259" key="8">
    <source>
        <dbReference type="PROSITE" id="PS51194"/>
    </source>
</evidence>
<dbReference type="EC" id="3.6.4.-" evidence="10"/>
<feature type="domain" description="Helicase ATP-binding" evidence="7">
    <location>
        <begin position="34"/>
        <end position="207"/>
    </location>
</feature>
<accession>A0ABU5ZD62</accession>
<evidence type="ECO:0000256" key="6">
    <source>
        <dbReference type="SAM" id="MobiDB-lite"/>
    </source>
</evidence>
<proteinExistence type="predicted"/>
<dbReference type="Gene3D" id="3.40.50.300">
    <property type="entry name" value="P-loop containing nucleotide triphosphate hydrolases"/>
    <property type="match status" value="2"/>
</dbReference>
<name>A0ABU5ZD62_9BACL</name>
<feature type="domain" description="Helicase C-terminal" evidence="8">
    <location>
        <begin position="234"/>
        <end position="378"/>
    </location>
</feature>
<dbReference type="Proteomes" id="UP001310386">
    <property type="component" value="Unassembled WGS sequence"/>
</dbReference>
<dbReference type="EMBL" id="JAYJLD010000002">
    <property type="protein sequence ID" value="MEB3100450.1"/>
    <property type="molecule type" value="Genomic_DNA"/>
</dbReference>
<dbReference type="CDD" id="cd18787">
    <property type="entry name" value="SF2_C_DEAD"/>
    <property type="match status" value="1"/>
</dbReference>
<dbReference type="PROSITE" id="PS51194">
    <property type="entry name" value="HELICASE_CTER"/>
    <property type="match status" value="1"/>
</dbReference>
<dbReference type="InterPro" id="IPR027417">
    <property type="entry name" value="P-loop_NTPase"/>
</dbReference>
<organism evidence="10 11">
    <name type="scientific">Ferviditalea candida</name>
    <dbReference type="NCBI Taxonomy" id="3108399"/>
    <lineage>
        <taxon>Bacteria</taxon>
        <taxon>Bacillati</taxon>
        <taxon>Bacillota</taxon>
        <taxon>Bacilli</taxon>
        <taxon>Bacillales</taxon>
        <taxon>Paenibacillaceae</taxon>
        <taxon>Ferviditalea</taxon>
    </lineage>
</organism>
<evidence type="ECO:0000256" key="4">
    <source>
        <dbReference type="ARBA" id="ARBA00022840"/>
    </source>
</evidence>
<evidence type="ECO:0000256" key="3">
    <source>
        <dbReference type="ARBA" id="ARBA00022806"/>
    </source>
</evidence>
<comment type="caution">
    <text evidence="10">The sequence shown here is derived from an EMBL/GenBank/DDBJ whole genome shotgun (WGS) entry which is preliminary data.</text>
</comment>
<dbReference type="InterPro" id="IPR014001">
    <property type="entry name" value="Helicase_ATP-bd"/>
</dbReference>
<dbReference type="InterPro" id="IPR011545">
    <property type="entry name" value="DEAD/DEAH_box_helicase_dom"/>
</dbReference>
<feature type="domain" description="DEAD-box RNA helicase Q" evidence="9">
    <location>
        <begin position="3"/>
        <end position="31"/>
    </location>
</feature>
<evidence type="ECO:0000256" key="2">
    <source>
        <dbReference type="ARBA" id="ARBA00022801"/>
    </source>
</evidence>
<dbReference type="GO" id="GO:0016787">
    <property type="term" value="F:hydrolase activity"/>
    <property type="evidence" value="ECO:0007669"/>
    <property type="project" value="UniProtKB-KW"/>
</dbReference>
<evidence type="ECO:0000256" key="5">
    <source>
        <dbReference type="PROSITE-ProRule" id="PRU00552"/>
    </source>
</evidence>
<dbReference type="Pfam" id="PF00271">
    <property type="entry name" value="Helicase_C"/>
    <property type="match status" value="1"/>
</dbReference>
<evidence type="ECO:0000259" key="9">
    <source>
        <dbReference type="PROSITE" id="PS51195"/>
    </source>
</evidence>
<protein>
    <submittedName>
        <fullName evidence="10">DEAD/DEAH box helicase</fullName>
        <ecNumber evidence="10">3.6.4.-</ecNumber>
    </submittedName>
</protein>
<dbReference type="SUPFAM" id="SSF52540">
    <property type="entry name" value="P-loop containing nucleoside triphosphate hydrolases"/>
    <property type="match status" value="1"/>
</dbReference>
<dbReference type="PROSITE" id="PS51195">
    <property type="entry name" value="Q_MOTIF"/>
    <property type="match status" value="1"/>
</dbReference>
<dbReference type="InterPro" id="IPR014014">
    <property type="entry name" value="RNA_helicase_DEAD_Q_motif"/>
</dbReference>
<sequence length="483" mass="53333">MTAGFETLGIGEEWIRSLKEMQISIPTPIQVQAIPPLLEGRDVIAQSRTGTGKTLAFLLPLLQKLDLSENKDKLQAMIVVPTHELAVQIMQVIQTVGRFSPELEAQMLIGGTAVKRQMEKLRRHPQIVVGTPGRILELIGLRKLKVHYVRSIVVDEADQVFALGSIGEVGDILRRLLRDRQIALFSATIPKALERLAAEWMGEPVRVRMEEEARVPDTLEHVSLVCEPRDKIDVLRKAIRLYQPGSAVVFVHDANRIAELKAKLEYKGISAETLYGDALKIDRSKVMNRFRSGKAQILIATDVAARGLDIEGLTHVFNFDLPAEADHYLHRAGRTGRMGARGTVISIVTPREIPFLRKFEKSLGIRIESKSMFRGELISGEESRPVPGARSERGKMASGSSRIAKSGAAAFGHSEDHGEANRNLWKPHRMIRKKGDDGGAAAGESAHIGKTGAVFGKHVSSTTGKHKKDKGAPQWLKAKRNEE</sequence>
<feature type="region of interest" description="Disordered" evidence="6">
    <location>
        <begin position="434"/>
        <end position="483"/>
    </location>
</feature>
<gene>
    <name evidence="10" type="ORF">VF724_02100</name>
</gene>
<dbReference type="GO" id="GO:0004386">
    <property type="term" value="F:helicase activity"/>
    <property type="evidence" value="ECO:0007669"/>
    <property type="project" value="UniProtKB-KW"/>
</dbReference>
<dbReference type="InterPro" id="IPR001650">
    <property type="entry name" value="Helicase_C-like"/>
</dbReference>